<dbReference type="Pfam" id="PF12464">
    <property type="entry name" value="Mac"/>
    <property type="match status" value="1"/>
</dbReference>
<evidence type="ECO:0000256" key="1">
    <source>
        <dbReference type="ARBA" id="ARBA00007274"/>
    </source>
</evidence>
<organism evidence="5 6">
    <name type="scientific">Lactococcus nasutitermitis</name>
    <dbReference type="NCBI Taxonomy" id="1652957"/>
    <lineage>
        <taxon>Bacteria</taxon>
        <taxon>Bacillati</taxon>
        <taxon>Bacillota</taxon>
        <taxon>Bacilli</taxon>
        <taxon>Lactobacillales</taxon>
        <taxon>Streptococcaceae</taxon>
        <taxon>Lactococcus</taxon>
    </lineage>
</organism>
<dbReference type="Pfam" id="PF00132">
    <property type="entry name" value="Hexapep"/>
    <property type="match status" value="1"/>
</dbReference>
<dbReference type="CDD" id="cd03357">
    <property type="entry name" value="LbH_MAT_GAT"/>
    <property type="match status" value="1"/>
</dbReference>
<evidence type="ECO:0000313" key="5">
    <source>
        <dbReference type="EMBL" id="MFC4653144.1"/>
    </source>
</evidence>
<dbReference type="Proteomes" id="UP001595987">
    <property type="component" value="Unassembled WGS sequence"/>
</dbReference>
<dbReference type="InterPro" id="IPR001451">
    <property type="entry name" value="Hexapep"/>
</dbReference>
<protein>
    <submittedName>
        <fullName evidence="5">Sugar O-acetyltransferase</fullName>
        <ecNumber evidence="5">2.3.1.-</ecNumber>
    </submittedName>
</protein>
<accession>A0ABV9JEP2</accession>
<dbReference type="InterPro" id="IPR051159">
    <property type="entry name" value="Hexapeptide_acetyltransf"/>
</dbReference>
<keyword evidence="6" id="KW-1185">Reference proteome</keyword>
<feature type="domain" description="Maltose/galactoside acetyltransferase" evidence="4">
    <location>
        <begin position="7"/>
        <end position="61"/>
    </location>
</feature>
<name>A0ABV9JEP2_9LACT</name>
<dbReference type="SMART" id="SM01266">
    <property type="entry name" value="Mac"/>
    <property type="match status" value="1"/>
</dbReference>
<comment type="caution">
    <text evidence="5">The sequence shown here is derived from an EMBL/GenBank/DDBJ whole genome shotgun (WGS) entry which is preliminary data.</text>
</comment>
<dbReference type="PROSITE" id="PS00101">
    <property type="entry name" value="HEXAPEP_TRANSFERASES"/>
    <property type="match status" value="1"/>
</dbReference>
<dbReference type="Gene3D" id="2.160.10.10">
    <property type="entry name" value="Hexapeptide repeat proteins"/>
    <property type="match status" value="1"/>
</dbReference>
<evidence type="ECO:0000313" key="6">
    <source>
        <dbReference type="Proteomes" id="UP001595987"/>
    </source>
</evidence>
<sequence length="209" mass="22923">MIEDFDYNQMLAGELYLAGGILPENRSTAGKIIAQKLNQTPFENKAEIATLTQQLFGKIGKNSVVTPPVYVDYGRHVEIGDDFYANLDCLFLDVNKIIIGNHVMLGPRVALYTAGHPTVAKVRNTELEFGLPIVIKDNVWVGGSTTILPGVTIGENAVIGAASVVTKDVPANTIVAGNPAKIIRQIDEKEKVYWQQKMADYHLKKSQQN</sequence>
<dbReference type="InterPro" id="IPR018357">
    <property type="entry name" value="Hexapep_transf_CS"/>
</dbReference>
<comment type="similarity">
    <text evidence="1">Belongs to the transferase hexapeptide repeat family.</text>
</comment>
<dbReference type="PANTHER" id="PTHR23416">
    <property type="entry name" value="SIALIC ACID SYNTHASE-RELATED"/>
    <property type="match status" value="1"/>
</dbReference>
<dbReference type="GO" id="GO:0016746">
    <property type="term" value="F:acyltransferase activity"/>
    <property type="evidence" value="ECO:0007669"/>
    <property type="project" value="UniProtKB-KW"/>
</dbReference>
<dbReference type="EC" id="2.3.1.-" evidence="5"/>
<evidence type="ECO:0000256" key="2">
    <source>
        <dbReference type="ARBA" id="ARBA00022679"/>
    </source>
</evidence>
<keyword evidence="3" id="KW-0677">Repeat</keyword>
<evidence type="ECO:0000259" key="4">
    <source>
        <dbReference type="SMART" id="SM01266"/>
    </source>
</evidence>
<dbReference type="EMBL" id="JBHSGD010000008">
    <property type="protein sequence ID" value="MFC4653144.1"/>
    <property type="molecule type" value="Genomic_DNA"/>
</dbReference>
<dbReference type="InterPro" id="IPR011004">
    <property type="entry name" value="Trimer_LpxA-like_sf"/>
</dbReference>
<dbReference type="InterPro" id="IPR024688">
    <property type="entry name" value="Mac_dom"/>
</dbReference>
<dbReference type="RefSeq" id="WP_213536301.1">
    <property type="nucleotide sequence ID" value="NZ_BOVQ01000006.1"/>
</dbReference>
<proteinExistence type="inferred from homology"/>
<evidence type="ECO:0000256" key="3">
    <source>
        <dbReference type="ARBA" id="ARBA00022737"/>
    </source>
</evidence>
<reference evidence="6" key="1">
    <citation type="journal article" date="2019" name="Int. J. Syst. Evol. Microbiol.">
        <title>The Global Catalogue of Microorganisms (GCM) 10K type strain sequencing project: providing services to taxonomists for standard genome sequencing and annotation.</title>
        <authorList>
            <consortium name="The Broad Institute Genomics Platform"/>
            <consortium name="The Broad Institute Genome Sequencing Center for Infectious Disease"/>
            <person name="Wu L."/>
            <person name="Ma J."/>
        </authorList>
    </citation>
    <scope>NUCLEOTIDE SEQUENCE [LARGE SCALE GENOMIC DNA]</scope>
    <source>
        <strain evidence="6">CCUG 63287</strain>
    </source>
</reference>
<keyword evidence="5" id="KW-0012">Acyltransferase</keyword>
<dbReference type="PANTHER" id="PTHR23416:SF23">
    <property type="entry name" value="ACETYLTRANSFERASE C18B11.09C-RELATED"/>
    <property type="match status" value="1"/>
</dbReference>
<dbReference type="SUPFAM" id="SSF51161">
    <property type="entry name" value="Trimeric LpxA-like enzymes"/>
    <property type="match status" value="1"/>
</dbReference>
<gene>
    <name evidence="5" type="ORF">ACFO26_09535</name>
</gene>
<keyword evidence="2 5" id="KW-0808">Transferase</keyword>